<dbReference type="GO" id="GO:0005694">
    <property type="term" value="C:chromosome"/>
    <property type="evidence" value="ECO:0007669"/>
    <property type="project" value="TreeGrafter"/>
</dbReference>
<keyword evidence="4" id="KW-0723">Serine/threonine-protein kinase</keyword>
<dbReference type="InterPro" id="IPR036940">
    <property type="entry name" value="PI3/4_kinase_cat_sf"/>
</dbReference>
<dbReference type="InterPro" id="IPR012993">
    <property type="entry name" value="UME"/>
</dbReference>
<dbReference type="GO" id="GO:0003712">
    <property type="term" value="F:transcription coregulator activity"/>
    <property type="evidence" value="ECO:0007669"/>
    <property type="project" value="InterPro"/>
</dbReference>
<evidence type="ECO:0000256" key="4">
    <source>
        <dbReference type="ARBA" id="ARBA00022527"/>
    </source>
</evidence>
<comment type="caution">
    <text evidence="21">The sequence shown here is derived from an EMBL/GenBank/DDBJ whole genome shotgun (WGS) entry which is preliminary data.</text>
</comment>
<dbReference type="GO" id="GO:0000077">
    <property type="term" value="P:DNA damage checkpoint signaling"/>
    <property type="evidence" value="ECO:0007669"/>
    <property type="project" value="TreeGrafter"/>
</dbReference>
<keyword evidence="11" id="KW-0804">Transcription</keyword>
<evidence type="ECO:0000256" key="14">
    <source>
        <dbReference type="ARBA" id="ARBA00024420"/>
    </source>
</evidence>
<dbReference type="InterPro" id="IPR000403">
    <property type="entry name" value="PI3/4_kinase_cat_dom"/>
</dbReference>
<evidence type="ECO:0000256" key="12">
    <source>
        <dbReference type="ARBA" id="ARBA00023204"/>
    </source>
</evidence>
<evidence type="ECO:0000256" key="8">
    <source>
        <dbReference type="ARBA" id="ARBA00022777"/>
    </source>
</evidence>
<dbReference type="SMART" id="SM01343">
    <property type="entry name" value="FATC"/>
    <property type="match status" value="1"/>
</dbReference>
<evidence type="ECO:0000256" key="2">
    <source>
        <dbReference type="ARBA" id="ARBA00010769"/>
    </source>
</evidence>
<dbReference type="GO" id="GO:0016592">
    <property type="term" value="C:mediator complex"/>
    <property type="evidence" value="ECO:0007669"/>
    <property type="project" value="InterPro"/>
</dbReference>
<evidence type="ECO:0000313" key="22">
    <source>
        <dbReference type="Proteomes" id="UP000612746"/>
    </source>
</evidence>
<evidence type="ECO:0000256" key="10">
    <source>
        <dbReference type="ARBA" id="ARBA00023015"/>
    </source>
</evidence>
<keyword evidence="8" id="KW-0418">Kinase</keyword>
<feature type="region of interest" description="Disordered" evidence="17">
    <location>
        <begin position="2167"/>
        <end position="2231"/>
    </location>
</feature>
<reference evidence="21" key="1">
    <citation type="submission" date="2020-12" db="EMBL/GenBank/DDBJ databases">
        <title>Metabolic potential, ecology and presence of endohyphal bacteria is reflected in genomic diversity of Mucoromycotina.</title>
        <authorList>
            <person name="Muszewska A."/>
            <person name="Okrasinska A."/>
            <person name="Steczkiewicz K."/>
            <person name="Drgas O."/>
            <person name="Orlowska M."/>
            <person name="Perlinska-Lenart U."/>
            <person name="Aleksandrzak-Piekarczyk T."/>
            <person name="Szatraj K."/>
            <person name="Zielenkiewicz U."/>
            <person name="Pilsyk S."/>
            <person name="Malc E."/>
            <person name="Mieczkowski P."/>
            <person name="Kruszewska J.S."/>
            <person name="Biernat P."/>
            <person name="Pawlowska J."/>
        </authorList>
    </citation>
    <scope>NUCLEOTIDE SEQUENCE</scope>
    <source>
        <strain evidence="21">WA0000051536</strain>
    </source>
</reference>
<dbReference type="InterPro" id="IPR016024">
    <property type="entry name" value="ARM-type_fold"/>
</dbReference>
<feature type="compositionally biased region" description="Basic residues" evidence="17">
    <location>
        <begin position="2179"/>
        <end position="2191"/>
    </location>
</feature>
<dbReference type="Pfam" id="PF10278">
    <property type="entry name" value="Med19"/>
    <property type="match status" value="1"/>
</dbReference>
<evidence type="ECO:0000256" key="1">
    <source>
        <dbReference type="ARBA" id="ARBA00004123"/>
    </source>
</evidence>
<comment type="subcellular location">
    <subcellularLocation>
        <location evidence="1">Nucleus</location>
    </subcellularLocation>
</comment>
<evidence type="ECO:0000259" key="19">
    <source>
        <dbReference type="PROSITE" id="PS51189"/>
    </source>
</evidence>
<keyword evidence="9" id="KW-0067">ATP-binding</keyword>
<evidence type="ECO:0000259" key="18">
    <source>
        <dbReference type="PROSITE" id="PS50290"/>
    </source>
</evidence>
<dbReference type="InterPro" id="IPR003151">
    <property type="entry name" value="PIK-rel_kinase_FAT"/>
</dbReference>
<dbReference type="Pfam" id="PF00454">
    <property type="entry name" value="PI3_PI4_kinase"/>
    <property type="match status" value="1"/>
</dbReference>
<dbReference type="Pfam" id="PF02259">
    <property type="entry name" value="FAT"/>
    <property type="match status" value="1"/>
</dbReference>
<dbReference type="InterPro" id="IPR003152">
    <property type="entry name" value="FATC_dom"/>
</dbReference>
<sequence length="2231" mass="254461">MQEEGDSQIKTELLSSIRSLKTLEDLQSCANVLLAGGSRLRQPFLFSALADQIPRVLAKEASLAHCHVYAEFVRDVVSKLRRSHRFTAKSFIHRLIFLYACITQNLRNEMVSYPISVKIDAERVVLFENATSIGNTLASLLVVFCFILEREPDCICDLYLQLFECVTTTINLLTAWQLHSTSDEIMDTIINYATRLLQNDQVNQANTTEFYNKQQFFEAAVALLGHLASIRQSSINERLLQMLSSALLIQLKNSESSFQVTYSKLYLPTQNLLERIDAIDRPPTDLMEATLLLACKIMEVSDLRFKGIQQWIDRCRARPELRIIAARLDIMTKSDNSKSKETLSKKRLRENLDEDPVMPFKVIRNSLEKDMKAELLPPLIASIKNAPSSQSRRRYCDQVTKLAEHLCQSKHQLLHSYEQEICAIIGDNLSTNLQLASDIAYLYDSDLEKLLKFASPVVLPYLIVERKRAGLDALADAMHIRLSDLCVQHAYQIAKCILLQNSDDKYTAAIEFFELITDSYIGMQELIELCEVRLVQNLALELSGAAEGEQIYSALDRIARILRLDGVTALLSNHMLNILTYMDTLIEKVQKRQVDAPNVQVFNSLIYVIQETRSNINRHISYIAATIVGISQLTDGQNIAVDCWELIINVLQPADKSKCANIIVGSLASLLCRSEINAVQKIVDLLKSLVTADGKHVEDYAVALNIPNRPELRKINDMINSSRRAVPLKQQLENWIGKAYDGDVNDVEVALRSIHIILTTKPLDEHQKVVAGYQGWLEDDQRNQVYNLLLELCQRRISVESVQILIAKCLGALGAADPKRVNVSVSDHRFVMMENFVDMDENRFLALYIIQNYLYRALLESQNGSIQRRVQFSIQTLLRYCGFNMKMDGVQSTTAHDNLWNELSADCRAAVAPLLTSSLACNWTWQRKYSTFYDNTESFDEWLIEWTMSLITASKGEAHTVFNSCSPLILTKNIAIATQLVPHIALNNVINLQGKDILREIMSVLESKGNHSEQKRQACLQVIVNVVEHCSIWIRRMKEKLGSRVKSRALDLVTVFIDTIPHGSMAKAAYQCKAYARALLELEQDIRSHGMRDDTFGLFLRIHAHLDDADTMNGLRETFTPKYSQELELLLLESNSKWDLAEYHYESLNSNSTLDRNNVVGYLNCLQKQFKYESILSLAPTFQKQNPDITSSVIPFMVEAAWHQQEWDMLDSLLSKVTEHTTGTRIAKVIACLRNRDRQGVYRALQQARIHCVQQLADGKLESYVRSYDDILNLQILSELETSFMYSDEQNTSNIRMNSFTEEMGDWHRKLEWMSPALKFREYLLDIRETALHLLDVDGLNYPLRRYLVDGNLHRYKAAMKEGSLQKAYHSLVKAEYQDNERTIVARAKYLWKSNQNLDAVQFLSEQTMDSYTLLLLTRWKQELGMLSPSKVETEYRRILYDMSDANDLQLWGGKNWKEKAHYYLGSYYDKILMSSDDVIEEQYMRRAKAVCVQYVMTMENGSKFLYNAMPRLLTIWLELGTVIASDTRGSQANVRQIFKEINTILLNSSISPQSWTVVLPRMVSRLDHQNGAICQTLIGILKKIFRAFPRSTVWHLIAHINGPDGQNPSSRSRGLHCESILKKTAVGEEGRTLLRIVDQAKNLVRCLKELAQHPYEASSRNQSLPASMMHLKDIDICVPIEAALMPSTSVITDLPTIARFGPKVLVMSSLQKPRRITMVGSDGQHYKFLCKSNDDLRKDARMMEFNVMINTFLRKDRDARERSLSIRTYAVTPLGDLWGLIEWVNHTKPLKVIVHEQLTEIGKDISKLAQFTKRELDANNLKSAQERIWSFENKVLPECPAVLHRWFSKTFREPSQWLAARTQFSRTLATMSIVGYILGLGDRHAENILLHEITGDVVHVDVNMLFDRGQKLPVPEVVPFRLTQNLLDAMGPSGYEGTYRKSCEIVLRVLQQNKMSLLSVFETLVHDPIVEWKRYGERQTIQARAKRQLDGIERKIDTTGNSIQDEVSRLIQEATSNSNLATMFIGWSPWFNEQQGLTGSLDLLTLFKLNPLYDEYVRPSLSGNEAESLEPTFASYIGHLPGKFDMTPDNSLMQLIRNPQQIDIGRGIEPFSDETLRESFSLQQGRIPEFDTSLLGLDDGETNLHGAVNRMPSIKMTFGTRIGGATGLHDAGDQGLDKKHKKKKKKRKHGHENEDEGGHVHSDHKKKKKRKKERELGGHDTEVDPVVIDD</sequence>
<comment type="similarity">
    <text evidence="2">Belongs to the PI3/PI4-kinase family. ATM subfamily.</text>
</comment>
<dbReference type="Pfam" id="PF08064">
    <property type="entry name" value="UME"/>
    <property type="match status" value="1"/>
</dbReference>
<evidence type="ECO:0000256" key="16">
    <source>
        <dbReference type="ARBA" id="ARBA00048679"/>
    </source>
</evidence>
<evidence type="ECO:0000256" key="15">
    <source>
        <dbReference type="ARBA" id="ARBA00047899"/>
    </source>
</evidence>
<dbReference type="CDD" id="cd00892">
    <property type="entry name" value="PIKKc_ATR"/>
    <property type="match status" value="1"/>
</dbReference>
<dbReference type="EC" id="2.7.11.1" evidence="3"/>
<dbReference type="SMART" id="SM00146">
    <property type="entry name" value="PI3Kc"/>
    <property type="match status" value="1"/>
</dbReference>
<keyword evidence="10" id="KW-0805">Transcription regulation</keyword>
<evidence type="ECO:0000259" key="20">
    <source>
        <dbReference type="PROSITE" id="PS51190"/>
    </source>
</evidence>
<feature type="domain" description="FAT" evidence="19">
    <location>
        <begin position="1064"/>
        <end position="1603"/>
    </location>
</feature>
<evidence type="ECO:0000256" key="6">
    <source>
        <dbReference type="ARBA" id="ARBA00022741"/>
    </source>
</evidence>
<dbReference type="InterPro" id="IPR057564">
    <property type="entry name" value="HEAT_ATR"/>
</dbReference>
<dbReference type="GO" id="GO:0006281">
    <property type="term" value="P:DNA repair"/>
    <property type="evidence" value="ECO:0007669"/>
    <property type="project" value="UniProtKB-KW"/>
</dbReference>
<dbReference type="Gene3D" id="1.10.1070.11">
    <property type="entry name" value="Phosphatidylinositol 3-/4-kinase, catalytic domain"/>
    <property type="match status" value="1"/>
</dbReference>
<dbReference type="SUPFAM" id="SSF48371">
    <property type="entry name" value="ARM repeat"/>
    <property type="match status" value="2"/>
</dbReference>
<dbReference type="Pfam" id="PF02260">
    <property type="entry name" value="FATC"/>
    <property type="match status" value="1"/>
</dbReference>
<keyword evidence="12" id="KW-0234">DNA repair</keyword>
<gene>
    <name evidence="21" type="ORF">INT44_003554</name>
</gene>
<dbReference type="PROSITE" id="PS50290">
    <property type="entry name" value="PI3_4_KINASE_3"/>
    <property type="match status" value="1"/>
</dbReference>
<dbReference type="InterPro" id="IPR056802">
    <property type="entry name" value="ATR-like_M-HEAT"/>
</dbReference>
<keyword evidence="13" id="KW-0539">Nucleus</keyword>
<feature type="domain" description="PI3K/PI4K catalytic" evidence="18">
    <location>
        <begin position="1701"/>
        <end position="2016"/>
    </location>
</feature>
<dbReference type="Proteomes" id="UP000612746">
    <property type="component" value="Unassembled WGS sequence"/>
</dbReference>
<dbReference type="Pfam" id="PF25030">
    <property type="entry name" value="M-HEAT_ATR"/>
    <property type="match status" value="1"/>
</dbReference>
<dbReference type="GO" id="GO:0004674">
    <property type="term" value="F:protein serine/threonine kinase activity"/>
    <property type="evidence" value="ECO:0007669"/>
    <property type="project" value="UniProtKB-KW"/>
</dbReference>
<dbReference type="PROSITE" id="PS00916">
    <property type="entry name" value="PI3_4_KINASE_2"/>
    <property type="match status" value="1"/>
</dbReference>
<feature type="compositionally biased region" description="Basic and acidic residues" evidence="17">
    <location>
        <begin position="2214"/>
        <end position="2223"/>
    </location>
</feature>
<feature type="domain" description="FATC" evidence="20">
    <location>
        <begin position="2000"/>
        <end position="2032"/>
    </location>
</feature>
<dbReference type="GO" id="GO:0005524">
    <property type="term" value="F:ATP binding"/>
    <property type="evidence" value="ECO:0007669"/>
    <property type="project" value="UniProtKB-KW"/>
</dbReference>
<keyword evidence="5" id="KW-0808">Transferase</keyword>
<comment type="catalytic activity">
    <reaction evidence="15">
        <text>L-threonyl-[protein] + ATP = O-phospho-L-threonyl-[protein] + ADP + H(+)</text>
        <dbReference type="Rhea" id="RHEA:46608"/>
        <dbReference type="Rhea" id="RHEA-COMP:11060"/>
        <dbReference type="Rhea" id="RHEA-COMP:11605"/>
        <dbReference type="ChEBI" id="CHEBI:15378"/>
        <dbReference type="ChEBI" id="CHEBI:30013"/>
        <dbReference type="ChEBI" id="CHEBI:30616"/>
        <dbReference type="ChEBI" id="CHEBI:61977"/>
        <dbReference type="ChEBI" id="CHEBI:456216"/>
        <dbReference type="EC" id="2.7.11.1"/>
    </reaction>
</comment>
<evidence type="ECO:0000256" key="17">
    <source>
        <dbReference type="SAM" id="MobiDB-lite"/>
    </source>
</evidence>
<protein>
    <recommendedName>
        <fullName evidence="14">Serine/threonine-protein kinase ATR</fullName>
        <ecNumber evidence="3">2.7.11.1</ecNumber>
    </recommendedName>
</protein>
<keyword evidence="7" id="KW-0227">DNA damage</keyword>
<dbReference type="InterPro" id="IPR014009">
    <property type="entry name" value="PIK_FAT"/>
</dbReference>
<dbReference type="OrthoDB" id="381190at2759"/>
<dbReference type="GO" id="GO:0000723">
    <property type="term" value="P:telomere maintenance"/>
    <property type="evidence" value="ECO:0007669"/>
    <property type="project" value="TreeGrafter"/>
</dbReference>
<dbReference type="InterPro" id="IPR011009">
    <property type="entry name" value="Kinase-like_dom_sf"/>
</dbReference>
<dbReference type="InterPro" id="IPR018936">
    <property type="entry name" value="PI3/4_kinase_CS"/>
</dbReference>
<dbReference type="SUPFAM" id="SSF56112">
    <property type="entry name" value="Protein kinase-like (PK-like)"/>
    <property type="match status" value="1"/>
</dbReference>
<evidence type="ECO:0000256" key="9">
    <source>
        <dbReference type="ARBA" id="ARBA00022840"/>
    </source>
</evidence>
<dbReference type="Gene3D" id="3.30.1010.10">
    <property type="entry name" value="Phosphatidylinositol 3-kinase Catalytic Subunit, Chain A, domain 4"/>
    <property type="match status" value="1"/>
</dbReference>
<dbReference type="PANTHER" id="PTHR11139">
    <property type="entry name" value="ATAXIA TELANGIECTASIA MUTATED ATM -RELATED"/>
    <property type="match status" value="1"/>
</dbReference>
<comment type="catalytic activity">
    <reaction evidence="16">
        <text>L-seryl-[protein] + ATP = O-phospho-L-seryl-[protein] + ADP + H(+)</text>
        <dbReference type="Rhea" id="RHEA:17989"/>
        <dbReference type="Rhea" id="RHEA-COMP:9863"/>
        <dbReference type="Rhea" id="RHEA-COMP:11604"/>
        <dbReference type="ChEBI" id="CHEBI:15378"/>
        <dbReference type="ChEBI" id="CHEBI:29999"/>
        <dbReference type="ChEBI" id="CHEBI:30616"/>
        <dbReference type="ChEBI" id="CHEBI:83421"/>
        <dbReference type="ChEBI" id="CHEBI:456216"/>
        <dbReference type="EC" id="2.7.11.1"/>
    </reaction>
</comment>
<keyword evidence="22" id="KW-1185">Reference proteome</keyword>
<dbReference type="PROSITE" id="PS51189">
    <property type="entry name" value="FAT"/>
    <property type="match status" value="1"/>
</dbReference>
<dbReference type="InterPro" id="IPR050517">
    <property type="entry name" value="DDR_Repair_Kinase"/>
</dbReference>
<evidence type="ECO:0000256" key="3">
    <source>
        <dbReference type="ARBA" id="ARBA00012513"/>
    </source>
</evidence>
<evidence type="ECO:0000256" key="5">
    <source>
        <dbReference type="ARBA" id="ARBA00022679"/>
    </source>
</evidence>
<evidence type="ECO:0000256" key="13">
    <source>
        <dbReference type="ARBA" id="ARBA00023242"/>
    </source>
</evidence>
<organism evidence="21 22">
    <name type="scientific">Umbelopsis vinacea</name>
    <dbReference type="NCBI Taxonomy" id="44442"/>
    <lineage>
        <taxon>Eukaryota</taxon>
        <taxon>Fungi</taxon>
        <taxon>Fungi incertae sedis</taxon>
        <taxon>Mucoromycota</taxon>
        <taxon>Mucoromycotina</taxon>
        <taxon>Umbelopsidomycetes</taxon>
        <taxon>Umbelopsidales</taxon>
        <taxon>Umbelopsidaceae</taxon>
        <taxon>Umbelopsis</taxon>
    </lineage>
</organism>
<dbReference type="InterPro" id="IPR019403">
    <property type="entry name" value="Mediator_Med19_met"/>
</dbReference>
<evidence type="ECO:0000256" key="11">
    <source>
        <dbReference type="ARBA" id="ARBA00023163"/>
    </source>
</evidence>
<accession>A0A8H7PVA1</accession>
<name>A0A8H7PVA1_9FUNG</name>
<dbReference type="EMBL" id="JAEPRA010000009">
    <property type="protein sequence ID" value="KAG2180550.1"/>
    <property type="molecule type" value="Genomic_DNA"/>
</dbReference>
<dbReference type="PANTHER" id="PTHR11139:SF69">
    <property type="entry name" value="SERINE_THREONINE-PROTEIN KINASE ATR"/>
    <property type="match status" value="1"/>
</dbReference>
<keyword evidence="6" id="KW-0547">Nucleotide-binding</keyword>
<proteinExistence type="inferred from homology"/>
<evidence type="ECO:0000256" key="7">
    <source>
        <dbReference type="ARBA" id="ARBA00022763"/>
    </source>
</evidence>
<dbReference type="GO" id="GO:0006357">
    <property type="term" value="P:regulation of transcription by RNA polymerase II"/>
    <property type="evidence" value="ECO:0007669"/>
    <property type="project" value="InterPro"/>
</dbReference>
<dbReference type="PROSITE" id="PS51190">
    <property type="entry name" value="FATC"/>
    <property type="match status" value="1"/>
</dbReference>
<dbReference type="Pfam" id="PF23593">
    <property type="entry name" value="HEAT_ATR"/>
    <property type="match status" value="1"/>
</dbReference>
<feature type="compositionally biased region" description="Basic residues" evidence="17">
    <location>
        <begin position="2203"/>
        <end position="2213"/>
    </location>
</feature>
<evidence type="ECO:0000313" key="21">
    <source>
        <dbReference type="EMBL" id="KAG2180550.1"/>
    </source>
</evidence>